<accession>A0ABT0D8L9</accession>
<dbReference type="SUPFAM" id="SSF56059">
    <property type="entry name" value="Glutathione synthetase ATP-binding domain-like"/>
    <property type="match status" value="1"/>
</dbReference>
<dbReference type="EMBL" id="JALKCH010000003">
    <property type="protein sequence ID" value="MCK0196306.1"/>
    <property type="molecule type" value="Genomic_DNA"/>
</dbReference>
<dbReference type="Gene3D" id="2.30.36.100">
    <property type="match status" value="1"/>
</dbReference>
<keyword evidence="1" id="KW-0067">ATP-binding</keyword>
<protein>
    <submittedName>
        <fullName evidence="3">ATP-grasp domain-containing protein</fullName>
    </submittedName>
</protein>
<evidence type="ECO:0000313" key="3">
    <source>
        <dbReference type="EMBL" id="MCK0196306.1"/>
    </source>
</evidence>
<dbReference type="Gene3D" id="3.40.50.11770">
    <property type="match status" value="1"/>
</dbReference>
<keyword evidence="1" id="KW-0547">Nucleotide-binding</keyword>
<keyword evidence="4" id="KW-1185">Reference proteome</keyword>
<organism evidence="3 4">
    <name type="scientific">Ancylobacter crimeensis</name>
    <dbReference type="NCBI Taxonomy" id="2579147"/>
    <lineage>
        <taxon>Bacteria</taxon>
        <taxon>Pseudomonadati</taxon>
        <taxon>Pseudomonadota</taxon>
        <taxon>Alphaproteobacteria</taxon>
        <taxon>Hyphomicrobiales</taxon>
        <taxon>Xanthobacteraceae</taxon>
        <taxon>Ancylobacter</taxon>
    </lineage>
</organism>
<comment type="caution">
    <text evidence="3">The sequence shown here is derived from an EMBL/GenBank/DDBJ whole genome shotgun (WGS) entry which is preliminary data.</text>
</comment>
<sequence length="311" mass="32855">MTGGGFEGADLPVDLIAEATLMRDALIGDLEDLPGVRVVTTHDSRLPPPPRGESSVVEAGIPAREKWKELSGQAHCCWPIAPETGGELATLAALMRRANPRVIACDTATLDICASKHATSRALAAAGIRVVTSWRPDEVPADATGPFVVKPDDGAGSVDTFVIANRPSSSLTGAVVQPYVQGAPRSLTLLCQSGRAHVLAVNHQHVVRSDDRLLFHGVTVGAEPVTDELFALAKRIYSALPGLHGLVGVDFIASREGPMVIEINPRLTTSYAGLRPALAINPVAFIGELIRDGVVPDLPYLPIATPFEVRL</sequence>
<evidence type="ECO:0000256" key="1">
    <source>
        <dbReference type="PROSITE-ProRule" id="PRU00409"/>
    </source>
</evidence>
<feature type="domain" description="ATP-grasp" evidence="2">
    <location>
        <begin position="97"/>
        <end position="291"/>
    </location>
</feature>
<reference evidence="3 4" key="1">
    <citation type="submission" date="2022-04" db="EMBL/GenBank/DDBJ databases">
        <authorList>
            <person name="Grouzdev D.S."/>
            <person name="Pantiukh K.S."/>
            <person name="Krutkina M.S."/>
        </authorList>
    </citation>
    <scope>NUCLEOTIDE SEQUENCE [LARGE SCALE GENOMIC DNA]</scope>
    <source>
        <strain evidence="3 4">6x-1</strain>
    </source>
</reference>
<dbReference type="Pfam" id="PF02655">
    <property type="entry name" value="ATP-grasp_3"/>
    <property type="match status" value="1"/>
</dbReference>
<dbReference type="Pfam" id="PF18301">
    <property type="entry name" value="preATP-grasp_3"/>
    <property type="match status" value="1"/>
</dbReference>
<gene>
    <name evidence="3" type="ORF">MWN34_05200</name>
</gene>
<dbReference type="InterPro" id="IPR011761">
    <property type="entry name" value="ATP-grasp"/>
</dbReference>
<dbReference type="PROSITE" id="PS50975">
    <property type="entry name" value="ATP_GRASP"/>
    <property type="match status" value="1"/>
</dbReference>
<dbReference type="InterPro" id="IPR024710">
    <property type="entry name" value="MfnD"/>
</dbReference>
<dbReference type="InterPro" id="IPR040803">
    <property type="entry name" value="MfnD_preATP-grasp"/>
</dbReference>
<proteinExistence type="predicted"/>
<dbReference type="PIRSF" id="PIRSF016766">
    <property type="entry name" value="UCP016766_ATPgrasp"/>
    <property type="match status" value="1"/>
</dbReference>
<dbReference type="Proteomes" id="UP001203284">
    <property type="component" value="Unassembled WGS sequence"/>
</dbReference>
<evidence type="ECO:0000313" key="4">
    <source>
        <dbReference type="Proteomes" id="UP001203284"/>
    </source>
</evidence>
<evidence type="ECO:0000259" key="2">
    <source>
        <dbReference type="PROSITE" id="PS50975"/>
    </source>
</evidence>
<dbReference type="RefSeq" id="WP_247027273.1">
    <property type="nucleotide sequence ID" value="NZ_JALKCH010000003.1"/>
</dbReference>
<dbReference type="InterPro" id="IPR003806">
    <property type="entry name" value="ATP-grasp_PylC-type"/>
</dbReference>
<name>A0ABT0D8L9_9HYPH</name>
<dbReference type="Gene3D" id="3.30.470.20">
    <property type="entry name" value="ATP-grasp fold, B domain"/>
    <property type="match status" value="1"/>
</dbReference>